<sequence>MKPYRNRSGRSGVLAYAIGESYILVRFVNDGTYEYTDAKPGRMHLHNMQRLATAGIGLSTYIGRFVRGNYARKLD</sequence>
<keyword evidence="2" id="KW-1185">Reference proteome</keyword>
<protein>
    <recommendedName>
        <fullName evidence="3">KTSC domain-containing protein</fullName>
    </recommendedName>
</protein>
<dbReference type="EMBL" id="QRBE01000015">
    <property type="protein sequence ID" value="RDS79195.1"/>
    <property type="molecule type" value="Genomic_DNA"/>
</dbReference>
<evidence type="ECO:0000313" key="1">
    <source>
        <dbReference type="EMBL" id="RDS79195.1"/>
    </source>
</evidence>
<name>A0A370WTD0_9GAMM</name>
<dbReference type="AlphaFoldDB" id="A0A370WTD0"/>
<dbReference type="Proteomes" id="UP000254258">
    <property type="component" value="Unassembled WGS sequence"/>
</dbReference>
<dbReference type="OrthoDB" id="7775479at2"/>
<evidence type="ECO:0000313" key="2">
    <source>
        <dbReference type="Proteomes" id="UP000254258"/>
    </source>
</evidence>
<accession>A0A370WTD0</accession>
<reference evidence="1 2" key="1">
    <citation type="submission" date="2018-07" db="EMBL/GenBank/DDBJ databases">
        <title>Dyella monticola sp. nov. and Dyella psychrodurans sp. nov. isolated from monsoon evergreen broad-leaved forest soil of Dinghu Mountain, China.</title>
        <authorList>
            <person name="Gao Z."/>
            <person name="Qiu L."/>
        </authorList>
    </citation>
    <scope>NUCLEOTIDE SEQUENCE [LARGE SCALE GENOMIC DNA]</scope>
    <source>
        <strain evidence="1 2">4G-K06</strain>
    </source>
</reference>
<gene>
    <name evidence="1" type="ORF">DWU98_18765</name>
</gene>
<evidence type="ECO:0008006" key="3">
    <source>
        <dbReference type="Google" id="ProtNLM"/>
    </source>
</evidence>
<organism evidence="1 2">
    <name type="scientific">Dyella monticola</name>
    <dbReference type="NCBI Taxonomy" id="1927958"/>
    <lineage>
        <taxon>Bacteria</taxon>
        <taxon>Pseudomonadati</taxon>
        <taxon>Pseudomonadota</taxon>
        <taxon>Gammaproteobacteria</taxon>
        <taxon>Lysobacterales</taxon>
        <taxon>Rhodanobacteraceae</taxon>
        <taxon>Dyella</taxon>
    </lineage>
</organism>
<comment type="caution">
    <text evidence="1">The sequence shown here is derived from an EMBL/GenBank/DDBJ whole genome shotgun (WGS) entry which is preliminary data.</text>
</comment>
<proteinExistence type="predicted"/>